<keyword evidence="1" id="KW-1133">Transmembrane helix</keyword>
<feature type="transmembrane region" description="Helical" evidence="1">
    <location>
        <begin position="45"/>
        <end position="63"/>
    </location>
</feature>
<evidence type="ECO:0000256" key="1">
    <source>
        <dbReference type="SAM" id="Phobius"/>
    </source>
</evidence>
<name>A0AAJ5R1W6_XYLFS</name>
<organism evidence="2 3">
    <name type="scientific">Xylella fastidiosa subsp. fastidiosa</name>
    <dbReference type="NCBI Taxonomy" id="644356"/>
    <lineage>
        <taxon>Bacteria</taxon>
        <taxon>Pseudomonadati</taxon>
        <taxon>Pseudomonadota</taxon>
        <taxon>Gammaproteobacteria</taxon>
        <taxon>Lysobacterales</taxon>
        <taxon>Lysobacteraceae</taxon>
        <taxon>Xylella</taxon>
    </lineage>
</organism>
<reference evidence="2" key="1">
    <citation type="journal article" date="2022" name="Phytopathology">
        <title>Complete circularized genome resources of seven strains of Xylella fastidiosa subsp. fastidiosa using hybrid assembly reveals unknown plasmids.</title>
        <authorList>
            <person name="Velasco-Amo M.D.P."/>
            <person name="Arias-Giraldo L.F.F."/>
            <person name="Ecija M.R."/>
            <person name="De La Fuente L."/>
            <person name="Marco-Noales E."/>
            <person name="Moralejo E."/>
            <person name="Navas-Cort J.A."/>
            <person name="Landa B.B."/>
        </authorList>
    </citation>
    <scope>NUCLEOTIDE SEQUENCE</scope>
    <source>
        <strain evidence="2">CFBP8073</strain>
    </source>
</reference>
<accession>A0AAJ5R1W6</accession>
<evidence type="ECO:0000313" key="2">
    <source>
        <dbReference type="EMBL" id="WCF29251.1"/>
    </source>
</evidence>
<reference evidence="2" key="2">
    <citation type="submission" date="2022-10" db="EMBL/GenBank/DDBJ databases">
        <authorList>
            <person name="Landa B."/>
            <person name="Arias-Giraldo L.F."/>
            <person name="Roman-Ecija M."/>
            <person name="Velasco-Amo M.P."/>
            <person name="De La Fuente L."/>
            <person name="Marco-Noales E."/>
            <person name="Moralejo E."/>
        </authorList>
    </citation>
    <scope>NUCLEOTIDE SEQUENCE</scope>
    <source>
        <strain evidence="2">CFBP8073</strain>
    </source>
</reference>
<protein>
    <submittedName>
        <fullName evidence="2">Uncharacterized protein</fullName>
    </submittedName>
</protein>
<sequence>MTAATLLVPACREADIDAVSGKCAAVMWVPQSSILPELSISDAQSIGSAILLLWAVAYVFRVLRKLLI</sequence>
<dbReference type="EMBL" id="CP109886">
    <property type="protein sequence ID" value="WCF29251.1"/>
    <property type="molecule type" value="Genomic_DNA"/>
</dbReference>
<dbReference type="RefSeq" id="WP_058564704.1">
    <property type="nucleotide sequence ID" value="NZ_CP109886.1"/>
</dbReference>
<gene>
    <name evidence="2" type="ORF">OK117_05155</name>
</gene>
<dbReference type="Proteomes" id="UP001211513">
    <property type="component" value="Chromosome"/>
</dbReference>
<proteinExistence type="predicted"/>
<keyword evidence="1" id="KW-0472">Membrane</keyword>
<evidence type="ECO:0000313" key="3">
    <source>
        <dbReference type="Proteomes" id="UP001211513"/>
    </source>
</evidence>
<dbReference type="AlphaFoldDB" id="A0AAJ5R1W6"/>
<keyword evidence="1" id="KW-0812">Transmembrane</keyword>